<dbReference type="GO" id="GO:0006357">
    <property type="term" value="P:regulation of transcription by RNA polymerase II"/>
    <property type="evidence" value="ECO:0007669"/>
    <property type="project" value="TreeGrafter"/>
</dbReference>
<dbReference type="GO" id="GO:0005675">
    <property type="term" value="C:transcription factor TFIIH holo complex"/>
    <property type="evidence" value="ECO:0007669"/>
    <property type="project" value="TreeGrafter"/>
</dbReference>
<name>A0A8J2NZK7_9HEXA</name>
<dbReference type="PANTHER" id="PTHR12695:SF2">
    <property type="entry name" value="GENERAL TRANSCRIPTION FACTOR IIH SUBUNIT 2-RELATED"/>
    <property type="match status" value="1"/>
</dbReference>
<gene>
    <name evidence="1" type="ORF">AFUS01_LOCUS14178</name>
</gene>
<dbReference type="PANTHER" id="PTHR12695">
    <property type="entry name" value="GENERAL TRANSCRIPTION FACTOR IIH SUBUNIT 2"/>
    <property type="match status" value="1"/>
</dbReference>
<protein>
    <submittedName>
        <fullName evidence="1">Uncharacterized protein</fullName>
    </submittedName>
</protein>
<organism evidence="1 2">
    <name type="scientific">Allacma fusca</name>
    <dbReference type="NCBI Taxonomy" id="39272"/>
    <lineage>
        <taxon>Eukaryota</taxon>
        <taxon>Metazoa</taxon>
        <taxon>Ecdysozoa</taxon>
        <taxon>Arthropoda</taxon>
        <taxon>Hexapoda</taxon>
        <taxon>Collembola</taxon>
        <taxon>Symphypleona</taxon>
        <taxon>Sminthuridae</taxon>
        <taxon>Allacma</taxon>
    </lineage>
</organism>
<dbReference type="GO" id="GO:0006289">
    <property type="term" value="P:nucleotide-excision repair"/>
    <property type="evidence" value="ECO:0007669"/>
    <property type="project" value="TreeGrafter"/>
</dbReference>
<dbReference type="Proteomes" id="UP000708208">
    <property type="component" value="Unassembled WGS sequence"/>
</dbReference>
<dbReference type="AlphaFoldDB" id="A0A8J2NZK7"/>
<reference evidence="1" key="1">
    <citation type="submission" date="2021-06" db="EMBL/GenBank/DDBJ databases">
        <authorList>
            <person name="Hodson N. C."/>
            <person name="Mongue J. A."/>
            <person name="Jaron S. K."/>
        </authorList>
    </citation>
    <scope>NUCLEOTIDE SEQUENCE</scope>
</reference>
<keyword evidence="2" id="KW-1185">Reference proteome</keyword>
<evidence type="ECO:0000313" key="1">
    <source>
        <dbReference type="EMBL" id="CAG7725208.1"/>
    </source>
</evidence>
<proteinExistence type="predicted"/>
<accession>A0A8J2NZK7</accession>
<sequence>MAEEEEEGYRWETGYEKTWEAIEEDADGFLDSAVAEIIEKGKRKRLEQRRATGRVCLGIMRHVYLIVDLSKCMLDQDLKPNRILATVKVGIYSVKQLIQLNDIESRPIALV</sequence>
<dbReference type="EMBL" id="CAJVCH010118822">
    <property type="protein sequence ID" value="CAG7725208.1"/>
    <property type="molecule type" value="Genomic_DNA"/>
</dbReference>
<comment type="caution">
    <text evidence="1">The sequence shown here is derived from an EMBL/GenBank/DDBJ whole genome shotgun (WGS) entry which is preliminary data.</text>
</comment>
<dbReference type="OrthoDB" id="284275at2759"/>
<evidence type="ECO:0000313" key="2">
    <source>
        <dbReference type="Proteomes" id="UP000708208"/>
    </source>
</evidence>